<gene>
    <name evidence="2" type="ORF">C7959_1414</name>
</gene>
<dbReference type="CDD" id="cd01045">
    <property type="entry name" value="Ferritin_like_AB"/>
    <property type="match status" value="1"/>
</dbReference>
<comment type="caution">
    <text evidence="2">The sequence shown here is derived from an EMBL/GenBank/DDBJ whole genome shotgun (WGS) entry which is preliminary data.</text>
</comment>
<dbReference type="InterPro" id="IPR009078">
    <property type="entry name" value="Ferritin-like_SF"/>
</dbReference>
<dbReference type="GO" id="GO:0016491">
    <property type="term" value="F:oxidoreductase activity"/>
    <property type="evidence" value="ECO:0007669"/>
    <property type="project" value="InterPro"/>
</dbReference>
<accession>A0A4R8GLI5</accession>
<keyword evidence="3" id="KW-1185">Reference proteome</keyword>
<dbReference type="PANTHER" id="PTHR33531:SF10">
    <property type="entry name" value="BLR7895 PROTEIN"/>
    <property type="match status" value="1"/>
</dbReference>
<dbReference type="STRING" id="926561.GCA_000379025_02462"/>
<proteinExistence type="predicted"/>
<dbReference type="RefSeq" id="WP_134118730.1">
    <property type="nucleotide sequence ID" value="NZ_SOEG01000041.1"/>
</dbReference>
<dbReference type="InterPro" id="IPR012347">
    <property type="entry name" value="Ferritin-like"/>
</dbReference>
<evidence type="ECO:0000313" key="3">
    <source>
        <dbReference type="Proteomes" id="UP000295832"/>
    </source>
</evidence>
<dbReference type="Proteomes" id="UP000295832">
    <property type="component" value="Unassembled WGS sequence"/>
</dbReference>
<dbReference type="EMBL" id="SOEG01000041">
    <property type="protein sequence ID" value="TDX46445.1"/>
    <property type="molecule type" value="Genomic_DNA"/>
</dbReference>
<feature type="domain" description="Rubrerythrin diiron-binding" evidence="1">
    <location>
        <begin position="5"/>
        <end position="137"/>
    </location>
</feature>
<evidence type="ECO:0000259" key="1">
    <source>
        <dbReference type="Pfam" id="PF02915"/>
    </source>
</evidence>
<dbReference type="SUPFAM" id="SSF47240">
    <property type="entry name" value="Ferritin-like"/>
    <property type="match status" value="1"/>
</dbReference>
<dbReference type="InterPro" id="IPR003251">
    <property type="entry name" value="Rr_diiron-bd_dom"/>
</dbReference>
<dbReference type="Pfam" id="PF02915">
    <property type="entry name" value="Rubrerythrin"/>
    <property type="match status" value="1"/>
</dbReference>
<reference evidence="2 3" key="1">
    <citation type="submission" date="2019-03" db="EMBL/GenBank/DDBJ databases">
        <title>Subsurface microbial communities from deep shales in Ohio and West Virginia, USA.</title>
        <authorList>
            <person name="Wrighton K."/>
        </authorList>
    </citation>
    <scope>NUCLEOTIDE SEQUENCE [LARGE SCALE GENOMIC DNA]</scope>
    <source>
        <strain evidence="2 3">MSL 6dP</strain>
    </source>
</reference>
<dbReference type="AlphaFoldDB" id="A0A4R8GLI5"/>
<evidence type="ECO:0000313" key="2">
    <source>
        <dbReference type="EMBL" id="TDX46445.1"/>
    </source>
</evidence>
<organism evidence="2 3">
    <name type="scientific">Orenia marismortui</name>
    <dbReference type="NCBI Taxonomy" id="46469"/>
    <lineage>
        <taxon>Bacteria</taxon>
        <taxon>Bacillati</taxon>
        <taxon>Bacillota</taxon>
        <taxon>Clostridia</taxon>
        <taxon>Halanaerobiales</taxon>
        <taxon>Halobacteroidaceae</taxon>
        <taxon>Orenia</taxon>
    </lineage>
</organism>
<dbReference type="GO" id="GO:0046872">
    <property type="term" value="F:metal ion binding"/>
    <property type="evidence" value="ECO:0007669"/>
    <property type="project" value="InterPro"/>
</dbReference>
<dbReference type="Gene3D" id="1.20.1260.10">
    <property type="match status" value="1"/>
</dbReference>
<protein>
    <submittedName>
        <fullName evidence="2">Rubrerythrin</fullName>
    </submittedName>
</protein>
<name>A0A4R8GLI5_9FIRM</name>
<dbReference type="PANTHER" id="PTHR33531">
    <property type="entry name" value="RUBRERYTHRIN SUBFAMILY"/>
    <property type="match status" value="1"/>
</dbReference>
<sequence>MNIYEFAIDFEQENRDYYQKCAEQTKDENLKRIFNYLIEEEKKHERIVRQLMKQESVGEIESNILPKVKKVFNDIVENISINTEDPPQEDISVYRKAVEMERSSYEFYKSKAEELDDSSIKDNFLKLAKEEKRHEIIMDNIVEHLERPLNWIEDAEFNHLEVY</sequence>